<feature type="transmembrane region" description="Helical" evidence="13">
    <location>
        <begin position="122"/>
        <end position="142"/>
    </location>
</feature>
<dbReference type="RefSeq" id="YP_008474977.1">
    <property type="nucleotide sequence ID" value="NC_022159.1"/>
</dbReference>
<evidence type="ECO:0000313" key="14">
    <source>
        <dbReference type="EMBL" id="AGS44232.1"/>
    </source>
</evidence>
<dbReference type="PANTHER" id="PTHR11410:SF0">
    <property type="entry name" value="ATP SYNTHASE SUBUNIT A"/>
    <property type="match status" value="1"/>
</dbReference>
<feature type="transmembrane region" description="Helical" evidence="13">
    <location>
        <begin position="33"/>
        <end position="53"/>
    </location>
</feature>
<dbReference type="InterPro" id="IPR045083">
    <property type="entry name" value="ATP_synth_F0_asu_bact/mt"/>
</dbReference>
<dbReference type="EMBL" id="KC993183">
    <property type="protein sequence ID" value="AGS44232.1"/>
    <property type="molecule type" value="Genomic_DNA"/>
</dbReference>
<evidence type="ECO:0000256" key="6">
    <source>
        <dbReference type="ARBA" id="ARBA00022692"/>
    </source>
</evidence>
<proteinExistence type="inferred from homology"/>
<dbReference type="AlphaFoldDB" id="S5TFN1"/>
<organism evidence="14">
    <name type="scientific">Barnettozyma californica</name>
    <dbReference type="NCBI Taxonomy" id="36038"/>
    <lineage>
        <taxon>Eukaryota</taxon>
        <taxon>Fungi</taxon>
        <taxon>Dikarya</taxon>
        <taxon>Ascomycota</taxon>
        <taxon>Saccharomycotina</taxon>
        <taxon>Saccharomycetes</taxon>
        <taxon>Phaffomycetales</taxon>
        <taxon>Phaffomycetaceae</taxon>
        <taxon>Barnettozyma</taxon>
    </lineage>
</organism>
<name>S5TFN1_9ASCO</name>
<dbReference type="InterPro" id="IPR023011">
    <property type="entry name" value="ATP_synth_F0_asu_AS"/>
</dbReference>
<feature type="transmembrane region" description="Helical" evidence="13">
    <location>
        <begin position="148"/>
        <end position="172"/>
    </location>
</feature>
<evidence type="ECO:0000256" key="9">
    <source>
        <dbReference type="ARBA" id="ARBA00023065"/>
    </source>
</evidence>
<dbReference type="GO" id="GO:0005743">
    <property type="term" value="C:mitochondrial inner membrane"/>
    <property type="evidence" value="ECO:0007669"/>
    <property type="project" value="UniProtKB-SubCell"/>
</dbReference>
<dbReference type="PRINTS" id="PR00123">
    <property type="entry name" value="ATPASEA"/>
</dbReference>
<feature type="transmembrane region" description="Helical" evidence="13">
    <location>
        <begin position="91"/>
        <end position="110"/>
    </location>
</feature>
<dbReference type="HAMAP" id="MF_01393">
    <property type="entry name" value="ATP_synth_a_bact"/>
    <property type="match status" value="1"/>
</dbReference>
<evidence type="ECO:0000256" key="12">
    <source>
        <dbReference type="RuleBase" id="RU004450"/>
    </source>
</evidence>
<keyword evidence="8 13" id="KW-1133">Transmembrane helix</keyword>
<feature type="transmembrane region" description="Helical" evidence="13">
    <location>
        <begin position="223"/>
        <end position="249"/>
    </location>
</feature>
<dbReference type="CDD" id="cd00310">
    <property type="entry name" value="ATP-synt_Fo_a_6"/>
    <property type="match status" value="1"/>
</dbReference>
<sequence length="256" mass="27965">MTNIIVNSPLDQFDIKVFIGFVSPFIDLTSINITTFTVYTVFILLTILGLTLLTDNNSKIIGSKWYLSQEAMYDTINNMVSGQIGGKLGGYYFPLIYTLFIFIFTANLIGMIPYSFAITSHMVFIISLSVVIWLGVTIIGLYTHGLTFFSLFVPAGCPLALAPLLVLIELLSYSARAISLGLRLSANTLSGHLLMAILGGLVFNLMSISIITFALGFIPLLGILAIVVLEFAIAMIQSYVFAILASGYIKDGLYLH</sequence>
<accession>S5TFN1</accession>
<dbReference type="Gene3D" id="1.20.120.220">
    <property type="entry name" value="ATP synthase, F0 complex, subunit A"/>
    <property type="match status" value="1"/>
</dbReference>
<dbReference type="GO" id="GO:0045259">
    <property type="term" value="C:proton-transporting ATP synthase complex"/>
    <property type="evidence" value="ECO:0007669"/>
    <property type="project" value="UniProtKB-KW"/>
</dbReference>
<keyword evidence="11" id="KW-0066">ATP synthesis</keyword>
<keyword evidence="4" id="KW-0813">Transport</keyword>
<evidence type="ECO:0000256" key="7">
    <source>
        <dbReference type="ARBA" id="ARBA00022781"/>
    </source>
</evidence>
<evidence type="ECO:0000256" key="3">
    <source>
        <dbReference type="ARBA" id="ARBA00021312"/>
    </source>
</evidence>
<dbReference type="SUPFAM" id="SSF81336">
    <property type="entry name" value="F1F0 ATP synthase subunit A"/>
    <property type="match status" value="1"/>
</dbReference>
<evidence type="ECO:0000256" key="11">
    <source>
        <dbReference type="ARBA" id="ARBA00023310"/>
    </source>
</evidence>
<geneLocation type="mitochondrion" evidence="14"/>
<keyword evidence="7" id="KW-0375">Hydrogen ion transport</keyword>
<dbReference type="GeneID" id="16694675"/>
<evidence type="ECO:0000256" key="10">
    <source>
        <dbReference type="ARBA" id="ARBA00023136"/>
    </source>
</evidence>
<evidence type="ECO:0000256" key="13">
    <source>
        <dbReference type="SAM" id="Phobius"/>
    </source>
</evidence>
<gene>
    <name evidence="14" type="primary">atp6</name>
</gene>
<evidence type="ECO:0000256" key="1">
    <source>
        <dbReference type="ARBA" id="ARBA00004448"/>
    </source>
</evidence>
<dbReference type="InterPro" id="IPR000568">
    <property type="entry name" value="ATP_synth_F0_asu"/>
</dbReference>
<protein>
    <recommendedName>
        <fullName evidence="3 12">ATP synthase subunit a</fullName>
    </recommendedName>
</protein>
<dbReference type="PANTHER" id="PTHR11410">
    <property type="entry name" value="ATP SYNTHASE SUBUNIT A"/>
    <property type="match status" value="1"/>
</dbReference>
<comment type="similarity">
    <text evidence="2">Belongs to the ATPase A chain family.</text>
</comment>
<keyword evidence="9" id="KW-0406">Ion transport</keyword>
<dbReference type="Pfam" id="PF00119">
    <property type="entry name" value="ATP-synt_A"/>
    <property type="match status" value="1"/>
</dbReference>
<dbReference type="GO" id="GO:0046933">
    <property type="term" value="F:proton-transporting ATP synthase activity, rotational mechanism"/>
    <property type="evidence" value="ECO:0007669"/>
    <property type="project" value="TreeGrafter"/>
</dbReference>
<comment type="subcellular location">
    <subcellularLocation>
        <location evidence="1 12">Mitochondrion inner membrane</location>
        <topology evidence="1 12">Multi-pass membrane protein</topology>
    </subcellularLocation>
</comment>
<reference evidence="14" key="1">
    <citation type="submission" date="2013-04" db="EMBL/GenBank/DDBJ databases">
        <authorList>
            <person name="Hegedusova E."/>
            <person name="Brejova B."/>
            <person name="Nosek J."/>
        </authorList>
    </citation>
    <scope>NUCLEOTIDE SEQUENCE</scope>
    <source>
        <strain evidence="14">CBS 252</strain>
    </source>
</reference>
<feature type="transmembrane region" description="Helical" evidence="13">
    <location>
        <begin position="193"/>
        <end position="217"/>
    </location>
</feature>
<keyword evidence="14" id="KW-0496">Mitochondrion</keyword>
<evidence type="ECO:0000256" key="2">
    <source>
        <dbReference type="ARBA" id="ARBA00006810"/>
    </source>
</evidence>
<keyword evidence="5" id="KW-0138">CF(0)</keyword>
<evidence type="ECO:0000256" key="4">
    <source>
        <dbReference type="ARBA" id="ARBA00022448"/>
    </source>
</evidence>
<keyword evidence="10 13" id="KW-0472">Membrane</keyword>
<keyword evidence="6 13" id="KW-0812">Transmembrane</keyword>
<evidence type="ECO:0000256" key="8">
    <source>
        <dbReference type="ARBA" id="ARBA00022989"/>
    </source>
</evidence>
<dbReference type="FunFam" id="1.20.120.220:FF:000003">
    <property type="entry name" value="ATP synthase subunit a"/>
    <property type="match status" value="1"/>
</dbReference>
<dbReference type="PROSITE" id="PS00449">
    <property type="entry name" value="ATPASE_A"/>
    <property type="match status" value="1"/>
</dbReference>
<evidence type="ECO:0000256" key="5">
    <source>
        <dbReference type="ARBA" id="ARBA00022547"/>
    </source>
</evidence>
<dbReference type="InterPro" id="IPR035908">
    <property type="entry name" value="F0_ATP_A_sf"/>
</dbReference>
<dbReference type="NCBIfam" id="TIGR01131">
    <property type="entry name" value="ATP_synt_6_or_A"/>
    <property type="match status" value="1"/>
</dbReference>